<dbReference type="Gene3D" id="2.30.30.40">
    <property type="entry name" value="SH3 Domains"/>
    <property type="match status" value="1"/>
</dbReference>
<dbReference type="GeneTree" id="ENSGT00940000157517"/>
<dbReference type="InterPro" id="IPR000980">
    <property type="entry name" value="SH2"/>
</dbReference>
<dbReference type="SMART" id="SM00252">
    <property type="entry name" value="SH2"/>
    <property type="match status" value="2"/>
</dbReference>
<dbReference type="Gene3D" id="3.30.505.10">
    <property type="entry name" value="SH2 domain"/>
    <property type="match status" value="2"/>
</dbReference>
<keyword evidence="11" id="KW-0472">Membrane</keyword>
<dbReference type="Gene3D" id="3.20.20.190">
    <property type="entry name" value="Phosphatidylinositol (PI) phosphodiesterase"/>
    <property type="match status" value="2"/>
</dbReference>
<organism evidence="25 26">
    <name type="scientific">Oncorhynchus mykiss</name>
    <name type="common">Rainbow trout</name>
    <name type="synonym">Salmo gairdneri</name>
    <dbReference type="NCBI Taxonomy" id="8022"/>
    <lineage>
        <taxon>Eukaryota</taxon>
        <taxon>Metazoa</taxon>
        <taxon>Chordata</taxon>
        <taxon>Craniata</taxon>
        <taxon>Vertebrata</taxon>
        <taxon>Euteleostomi</taxon>
        <taxon>Actinopterygii</taxon>
        <taxon>Neopterygii</taxon>
        <taxon>Teleostei</taxon>
        <taxon>Protacanthopterygii</taxon>
        <taxon>Salmoniformes</taxon>
        <taxon>Salmonidae</taxon>
        <taxon>Salmoninae</taxon>
        <taxon>Oncorhynchus</taxon>
    </lineage>
</organism>
<evidence type="ECO:0000256" key="1">
    <source>
        <dbReference type="ARBA" id="ARBA00001913"/>
    </source>
</evidence>
<dbReference type="PROSITE" id="PS50007">
    <property type="entry name" value="PIPLC_X_DOMAIN"/>
    <property type="match status" value="1"/>
</dbReference>
<dbReference type="Gene3D" id="2.60.40.150">
    <property type="entry name" value="C2 domain"/>
    <property type="match status" value="1"/>
</dbReference>
<dbReference type="InterPro" id="IPR017946">
    <property type="entry name" value="PLC-like_Pdiesterase_TIM-brl"/>
</dbReference>
<dbReference type="Pfam" id="PF00018">
    <property type="entry name" value="SH3_1"/>
    <property type="match status" value="1"/>
</dbReference>
<feature type="domain" description="SH2" evidence="20">
    <location>
        <begin position="575"/>
        <end position="664"/>
    </location>
</feature>
<dbReference type="Pfam" id="PF23583">
    <property type="entry name" value="EF_HAND_2_PLCG"/>
    <property type="match status" value="1"/>
</dbReference>
<feature type="domain" description="C2" evidence="23">
    <location>
        <begin position="919"/>
        <end position="1047"/>
    </location>
</feature>
<dbReference type="CDD" id="cd10341">
    <property type="entry name" value="SH2_N-SH2_PLC_gamma_like"/>
    <property type="match status" value="1"/>
</dbReference>
<dbReference type="GO" id="GO:1902533">
    <property type="term" value="P:positive regulation of intracellular signal transduction"/>
    <property type="evidence" value="ECO:0007669"/>
    <property type="project" value="UniProtKB-ARBA"/>
</dbReference>
<dbReference type="InterPro" id="IPR001452">
    <property type="entry name" value="SH3_domain"/>
</dbReference>
<comment type="subunit">
    <text evidence="16">Part of a complex composed of EEIG1, TNFRSF11A/RANK, PLCG2, GAB2, TEC and BTK; complex formation increases in the presence of TNFSF11/RANKL. Interacts (via SH2 domain) with CSF1R (tyrosine phosphorylated). Interacts constitutively with THEMIS2.</text>
</comment>
<evidence type="ECO:0000256" key="12">
    <source>
        <dbReference type="ARBA" id="ARBA00023224"/>
    </source>
</evidence>
<evidence type="ECO:0000256" key="9">
    <source>
        <dbReference type="ARBA" id="ARBA00022999"/>
    </source>
</evidence>
<feature type="domain" description="SH2" evidence="20">
    <location>
        <begin position="460"/>
        <end position="564"/>
    </location>
</feature>
<evidence type="ECO:0000256" key="7">
    <source>
        <dbReference type="ARBA" id="ARBA00022837"/>
    </source>
</evidence>
<keyword evidence="5" id="KW-0677">Repeat</keyword>
<dbReference type="GO" id="GO:0009395">
    <property type="term" value="P:phospholipid catabolic process"/>
    <property type="evidence" value="ECO:0007669"/>
    <property type="project" value="InterPro"/>
</dbReference>
<keyword evidence="12" id="KW-0807">Transducer</keyword>
<dbReference type="AlphaFoldDB" id="A0A8C7T201"/>
<comment type="subcellular location">
    <subcellularLocation>
        <location evidence="2">Membrane raft</location>
    </subcellularLocation>
</comment>
<dbReference type="InterPro" id="IPR011992">
    <property type="entry name" value="EF-hand-dom_pair"/>
</dbReference>
<dbReference type="InterPro" id="IPR001192">
    <property type="entry name" value="PI-PLC_fam"/>
</dbReference>
<dbReference type="Pfam" id="PF00387">
    <property type="entry name" value="PI-PLC-Y"/>
    <property type="match status" value="1"/>
</dbReference>
<dbReference type="FunFam" id="3.20.20.190:FF:000012">
    <property type="entry name" value="1-phosphatidylinositol 4,5-bisphosphate phosphodiesterase gamma"/>
    <property type="match status" value="1"/>
</dbReference>
<dbReference type="SUPFAM" id="SSF50729">
    <property type="entry name" value="PH domain-like"/>
    <property type="match status" value="1"/>
</dbReference>
<dbReference type="EC" id="3.1.4.11" evidence="19"/>
<dbReference type="InterPro" id="IPR035024">
    <property type="entry name" value="PLC-gamma_N-SH2"/>
</dbReference>
<evidence type="ECO:0000256" key="18">
    <source>
        <dbReference type="PROSITE-ProRule" id="PRU00192"/>
    </source>
</evidence>
<dbReference type="GO" id="GO:0010628">
    <property type="term" value="P:positive regulation of gene expression"/>
    <property type="evidence" value="ECO:0007669"/>
    <property type="project" value="UniProtKB-ARBA"/>
</dbReference>
<dbReference type="GO" id="GO:0045121">
    <property type="term" value="C:membrane raft"/>
    <property type="evidence" value="ECO:0007669"/>
    <property type="project" value="UniProtKB-SubCell"/>
</dbReference>
<comment type="catalytic activity">
    <reaction evidence="14">
        <text>a 1,2-diacyl-sn-glycero-3-phospho-(1D-myo-inositol-4,5-bisphosphate) + H2O = 1D-myo-inositol 1,4,5-trisphosphate + a 1,2-diacyl-sn-glycerol + H(+)</text>
        <dbReference type="Rhea" id="RHEA:33179"/>
        <dbReference type="ChEBI" id="CHEBI:15377"/>
        <dbReference type="ChEBI" id="CHEBI:15378"/>
        <dbReference type="ChEBI" id="CHEBI:17815"/>
        <dbReference type="ChEBI" id="CHEBI:58456"/>
        <dbReference type="ChEBI" id="CHEBI:203600"/>
        <dbReference type="EC" id="3.1.4.11"/>
    </reaction>
    <physiologicalReaction direction="left-to-right" evidence="14">
        <dbReference type="Rhea" id="RHEA:33180"/>
    </physiologicalReaction>
</comment>
<dbReference type="CDD" id="cd08592">
    <property type="entry name" value="PI-PLCc_gamma"/>
    <property type="match status" value="1"/>
</dbReference>
<dbReference type="PROSITE" id="PS50008">
    <property type="entry name" value="PIPLC_Y_DOMAIN"/>
    <property type="match status" value="1"/>
</dbReference>
<dbReference type="GO" id="GO:0051209">
    <property type="term" value="P:release of sequestered calcium ion into cytosol"/>
    <property type="evidence" value="ECO:0007669"/>
    <property type="project" value="TreeGrafter"/>
</dbReference>
<keyword evidence="3 18" id="KW-0728">SH3 domain</keyword>
<evidence type="ECO:0000256" key="8">
    <source>
        <dbReference type="ARBA" id="ARBA00022963"/>
    </source>
</evidence>
<dbReference type="FunFam" id="3.30.505.10:FF:000009">
    <property type="entry name" value="1-phosphatidylinositol 4,5-bisphosphate phosphodiesterase gamma"/>
    <property type="match status" value="1"/>
</dbReference>
<sequence>MAGPGRSQQGELTEYKKSLIKRDLEMGIVMTVFRQKVERLTVQVIMETRQVAWTRTADKNDGVLDLSEIREIRPGRNSKDFERFRDGRDKHDDNTCFTIFYGSQFVLNTISLGADTVDDADKWLTGLELLRQETLVAPTPDIIESWLRKQMYSINQTKKNRKDVLNFEQFHKFYNILMFDQKDVSHNFTALLHSLSRKDKPDASAVLLHDFQRFLLYQQKESWANDLNQVRELMTTFIDDTMRKTNDPEFTVSEFLSFLFSKENSIWDEKYSEMCNLDMNNPLSHYWINSSHNTYLTGDQLRSESSTEAYIRCLRLGCRCVELDCWEGPGEPIIYHGWTRTTKIKFEDVVKAINDHAFVTSEYPVVLSIEEHCPIEQQRQMARIFREVFQDKLLMEPVELMAEQLPSPTQLKGKIILKHKKLSVEGGISRKDFRKGEKQGDLHIWDPVDQSPELHTSEPWFHGRMSEGRQTAERLLQEFCAESGGRDGTFLVRESDTFVTDFTLSFWRSGRVQHCRIRSGSEGGHTFYFLTDNLHFPSVYSLIQHYRDMPLRCHDFDLRLTEAVPRPNPHLLEGWFYSNLSRGEAEDYLLRIPRDGAFLIRQREESDSYAITFRGDGKVKHCRIQKDGSMYVLGTTTEFESLVELVNYFRKKPLYRKIKLRYPVTLELVSRFSTETDCASLYDIKMYVEPNEIEPSLPKSTVKALYDYRPMRPDELNFCKGALIHSVSKDSDGWWKGDYGGKLQLFFPANYVEEVSNNIKVMEDNPLGDMCKGVVDISKCNVGEYSHSVTSVLHAVQTQIIYIRNICGRLSPLSIVLIKLSLPITNHAPTVNYCYKEIRSFVENKIPAKNKTPDFLKYNRKSLSRTYPKGQRVDSSNYDPYPLWACGCHMVALNFQTADKYTQLNSALFSLNGHTGYVLQPEMMRSDTYDPHLEKRKVKFTLTVRVIAARHLPKPGRSIASPFVETELCGHTEDNKFKTVVYRDNGLNPVWKAPPEPVTFPVHEPELTFLRFVVNEEDMFSDPNFLAQATFPVKGIRSGYRSVPLKNGFNESIELASLLVYIDVQQVEKAEEELYSSSNQLRRRQAEINNEIFLYDTHTSLQRSAPPQLRDDLMREFSTNETQLQKIQDTCKQKIKEKKINNSKFYS</sequence>
<dbReference type="CDD" id="cd09932">
    <property type="entry name" value="SH2_C-SH2_PLC_gamma_like"/>
    <property type="match status" value="1"/>
</dbReference>
<evidence type="ECO:0000256" key="16">
    <source>
        <dbReference type="ARBA" id="ARBA00062151"/>
    </source>
</evidence>
<evidence type="ECO:0000256" key="4">
    <source>
        <dbReference type="ARBA" id="ARBA00022553"/>
    </source>
</evidence>
<reference evidence="25" key="2">
    <citation type="submission" date="2025-08" db="UniProtKB">
        <authorList>
            <consortium name="Ensembl"/>
        </authorList>
    </citation>
    <scope>IDENTIFICATION</scope>
</reference>
<evidence type="ECO:0000256" key="5">
    <source>
        <dbReference type="ARBA" id="ARBA00022737"/>
    </source>
</evidence>
<evidence type="ECO:0000313" key="25">
    <source>
        <dbReference type="Ensembl" id="ENSOMYP00000076998.1"/>
    </source>
</evidence>
<reference evidence="25" key="3">
    <citation type="submission" date="2025-09" db="UniProtKB">
        <authorList>
            <consortium name="Ensembl"/>
        </authorList>
    </citation>
    <scope>IDENTIFICATION</scope>
</reference>
<evidence type="ECO:0000256" key="3">
    <source>
        <dbReference type="ARBA" id="ARBA00022443"/>
    </source>
</evidence>
<dbReference type="SUPFAM" id="SSF47473">
    <property type="entry name" value="EF-hand"/>
    <property type="match status" value="1"/>
</dbReference>
<dbReference type="SUPFAM" id="SSF50044">
    <property type="entry name" value="SH3-domain"/>
    <property type="match status" value="1"/>
</dbReference>
<evidence type="ECO:0000313" key="26">
    <source>
        <dbReference type="Proteomes" id="UP000694395"/>
    </source>
</evidence>
<dbReference type="FunFam" id="2.30.30.40:FF:000119">
    <property type="entry name" value="1-phosphatidylinositol 4,5-bisphosphate phosphodiesterase gamma"/>
    <property type="match status" value="1"/>
</dbReference>
<dbReference type="PROSITE" id="PS50002">
    <property type="entry name" value="SH3"/>
    <property type="match status" value="1"/>
</dbReference>
<dbReference type="PROSITE" id="PS50003">
    <property type="entry name" value="PH_DOMAIN"/>
    <property type="match status" value="1"/>
</dbReference>
<evidence type="ECO:0000256" key="13">
    <source>
        <dbReference type="ARBA" id="ARBA00023288"/>
    </source>
</evidence>
<keyword evidence="8 19" id="KW-0442">Lipid degradation</keyword>
<evidence type="ECO:0000259" key="24">
    <source>
        <dbReference type="PROSITE" id="PS50008"/>
    </source>
</evidence>
<reference evidence="25" key="1">
    <citation type="submission" date="2020-07" db="EMBL/GenBank/DDBJ databases">
        <title>A long reads based de novo assembly of the rainbow trout Arlee double haploid line genome.</title>
        <authorList>
            <person name="Gao G."/>
            <person name="Palti Y."/>
        </authorList>
    </citation>
    <scope>NUCLEOTIDE SEQUENCE [LARGE SCALE GENOMIC DNA]</scope>
</reference>
<dbReference type="CDD" id="cd13362">
    <property type="entry name" value="PH_PLC_gamma"/>
    <property type="match status" value="1"/>
</dbReference>
<dbReference type="InterPro" id="IPR011993">
    <property type="entry name" value="PH-like_dom_sf"/>
</dbReference>
<dbReference type="SUPFAM" id="SSF49562">
    <property type="entry name" value="C2 domain (Calcium/lipid-binding domain, CaLB)"/>
    <property type="match status" value="1"/>
</dbReference>
<dbReference type="PIRSF" id="PIRSF000952">
    <property type="entry name" value="PLC-gamma"/>
    <property type="match status" value="1"/>
</dbReference>
<keyword evidence="9 17" id="KW-0727">SH2 domain</keyword>
<dbReference type="PROSITE" id="PS50004">
    <property type="entry name" value="C2"/>
    <property type="match status" value="1"/>
</dbReference>
<dbReference type="PRINTS" id="PR00401">
    <property type="entry name" value="SH2DOMAIN"/>
</dbReference>
<evidence type="ECO:0000259" key="23">
    <source>
        <dbReference type="PROSITE" id="PS50004"/>
    </source>
</evidence>
<proteinExistence type="predicted"/>
<dbReference type="PRINTS" id="PR00390">
    <property type="entry name" value="PHPHLIPASEC"/>
</dbReference>
<comment type="cofactor">
    <cofactor evidence="1">
        <name>Ca(2+)</name>
        <dbReference type="ChEBI" id="CHEBI:29108"/>
    </cofactor>
</comment>
<dbReference type="GO" id="GO:0048015">
    <property type="term" value="P:phosphatidylinositol-mediated signaling"/>
    <property type="evidence" value="ECO:0007669"/>
    <property type="project" value="TreeGrafter"/>
</dbReference>
<keyword evidence="6 19" id="KW-0378">Hydrolase</keyword>
<dbReference type="InterPro" id="IPR016279">
    <property type="entry name" value="PLC-gamma"/>
</dbReference>
<dbReference type="InterPro" id="IPR035023">
    <property type="entry name" value="PLC-gamma_C-SH2"/>
</dbReference>
<accession>A0A8C7T201</accession>
<dbReference type="GO" id="GO:0004435">
    <property type="term" value="F:phosphatidylinositol-4,5-bisphosphate phospholipase C activity"/>
    <property type="evidence" value="ECO:0007669"/>
    <property type="project" value="UniProtKB-EC"/>
</dbReference>
<dbReference type="PROSITE" id="PS50001">
    <property type="entry name" value="SH2"/>
    <property type="match status" value="2"/>
</dbReference>
<dbReference type="PANTHER" id="PTHR10336">
    <property type="entry name" value="PHOSPHOINOSITIDE-SPECIFIC PHOSPHOLIPASE C FAMILY PROTEIN"/>
    <property type="match status" value="1"/>
</dbReference>
<dbReference type="SMART" id="SM00233">
    <property type="entry name" value="PH"/>
    <property type="match status" value="1"/>
</dbReference>
<dbReference type="SMART" id="SM00149">
    <property type="entry name" value="PLCYc"/>
    <property type="match status" value="1"/>
</dbReference>
<evidence type="ECO:0000256" key="17">
    <source>
        <dbReference type="PROSITE-ProRule" id="PRU00191"/>
    </source>
</evidence>
<dbReference type="InterPro" id="IPR057061">
    <property type="entry name" value="PLCG_EF-hand_2"/>
</dbReference>
<dbReference type="SMART" id="SM00326">
    <property type="entry name" value="SH3"/>
    <property type="match status" value="1"/>
</dbReference>
<dbReference type="GO" id="GO:0010634">
    <property type="term" value="P:positive regulation of epithelial cell migration"/>
    <property type="evidence" value="ECO:0007669"/>
    <property type="project" value="TreeGrafter"/>
</dbReference>
<dbReference type="CDD" id="cd11969">
    <property type="entry name" value="SH3_PLCgamma2"/>
    <property type="match status" value="1"/>
</dbReference>
<dbReference type="Pfam" id="PF00388">
    <property type="entry name" value="PI-PLC-X"/>
    <property type="match status" value="1"/>
</dbReference>
<feature type="domain" description="PH" evidence="22">
    <location>
        <begin position="1"/>
        <end position="132"/>
    </location>
</feature>
<dbReference type="GO" id="GO:0046488">
    <property type="term" value="P:phosphatidylinositol metabolic process"/>
    <property type="evidence" value="ECO:0007669"/>
    <property type="project" value="TreeGrafter"/>
</dbReference>
<dbReference type="InterPro" id="IPR000008">
    <property type="entry name" value="C2_dom"/>
</dbReference>
<dbReference type="FunFam" id="2.30.29.30:FF:000168">
    <property type="entry name" value="1-phosphatidylinositol 4,5-bisphosphate phosphodiesterase gamma"/>
    <property type="match status" value="1"/>
</dbReference>
<dbReference type="FunFam" id="3.30.505.10:FF:000011">
    <property type="entry name" value="1-phosphatidylinositol 4,5-bisphosphate phosphodiesterase gamma"/>
    <property type="match status" value="1"/>
</dbReference>
<dbReference type="InterPro" id="IPR001849">
    <property type="entry name" value="PH_domain"/>
</dbReference>
<dbReference type="SUPFAM" id="SSF55550">
    <property type="entry name" value="SH2 domain"/>
    <property type="match status" value="2"/>
</dbReference>
<keyword evidence="26" id="KW-1185">Reference proteome</keyword>
<feature type="domain" description="PI-PLC Y-box" evidence="24">
    <location>
        <begin position="835"/>
        <end position="925"/>
    </location>
</feature>
<evidence type="ECO:0000256" key="14">
    <source>
        <dbReference type="ARBA" id="ARBA00023674"/>
    </source>
</evidence>
<keyword evidence="7" id="KW-0106">Calcium</keyword>
<dbReference type="SMART" id="SM00148">
    <property type="entry name" value="PLCXc"/>
    <property type="match status" value="1"/>
</dbReference>
<dbReference type="FunFam" id="2.60.40.150:FF:000094">
    <property type="entry name" value="1-phosphatidylinositol 4,5-bisphosphate phosphodiesterase gamma"/>
    <property type="match status" value="1"/>
</dbReference>
<keyword evidence="10 19" id="KW-0443">Lipid metabolism</keyword>
<evidence type="ECO:0000256" key="10">
    <source>
        <dbReference type="ARBA" id="ARBA00023098"/>
    </source>
</evidence>
<name>A0A8C7T201_ONCMY</name>
<dbReference type="Proteomes" id="UP000694395">
    <property type="component" value="Chromosome 1"/>
</dbReference>
<evidence type="ECO:0000259" key="20">
    <source>
        <dbReference type="PROSITE" id="PS50001"/>
    </source>
</evidence>
<dbReference type="PANTHER" id="PTHR10336:SF25">
    <property type="entry name" value="1-PHOSPHATIDYLINOSITOL 4,5-BISPHOSPHATE PHOSPHODIESTERASE GAMMA-2"/>
    <property type="match status" value="1"/>
</dbReference>
<dbReference type="InterPro" id="IPR036860">
    <property type="entry name" value="SH2_dom_sf"/>
</dbReference>
<dbReference type="GO" id="GO:0032587">
    <property type="term" value="C:ruffle membrane"/>
    <property type="evidence" value="ECO:0007669"/>
    <property type="project" value="TreeGrafter"/>
</dbReference>
<dbReference type="CDD" id="cd00275">
    <property type="entry name" value="C2_PLC_like"/>
    <property type="match status" value="1"/>
</dbReference>
<dbReference type="Pfam" id="PF00017">
    <property type="entry name" value="SH2"/>
    <property type="match status" value="2"/>
</dbReference>
<evidence type="ECO:0000256" key="6">
    <source>
        <dbReference type="ARBA" id="ARBA00022801"/>
    </source>
</evidence>
<dbReference type="Gene3D" id="2.30.29.30">
    <property type="entry name" value="Pleckstrin-homology domain (PH domain)/Phosphotyrosine-binding domain (PTB)"/>
    <property type="match status" value="1"/>
</dbReference>
<evidence type="ECO:0000256" key="11">
    <source>
        <dbReference type="ARBA" id="ARBA00023136"/>
    </source>
</evidence>
<evidence type="ECO:0000259" key="22">
    <source>
        <dbReference type="PROSITE" id="PS50003"/>
    </source>
</evidence>
<evidence type="ECO:0000256" key="2">
    <source>
        <dbReference type="ARBA" id="ARBA00004285"/>
    </source>
</evidence>
<dbReference type="InterPro" id="IPR035892">
    <property type="entry name" value="C2_domain_sf"/>
</dbReference>
<protein>
    <recommendedName>
        <fullName evidence="19">Phosphoinositide phospholipase C</fullName>
        <ecNumber evidence="19">3.1.4.11</ecNumber>
    </recommendedName>
</protein>
<dbReference type="InterPro" id="IPR035723">
    <property type="entry name" value="PLCgamma2_SH3"/>
</dbReference>
<evidence type="ECO:0000256" key="15">
    <source>
        <dbReference type="ARBA" id="ARBA00057069"/>
    </source>
</evidence>
<dbReference type="SUPFAM" id="SSF51695">
    <property type="entry name" value="PLC-like phosphodiesterases"/>
    <property type="match status" value="1"/>
</dbReference>
<comment type="function">
    <text evidence="15">The production of the second messenger molecules diacylglycerol (DAG) and inositol 1,4,5-trisphosphate (IP3) is mediated by activated phosphatidylinositol-specific phospholipase C enzymes. It is a crucial enzyme in transmembrane signaling.</text>
</comment>
<keyword evidence="4" id="KW-0597">Phosphoprotein</keyword>
<dbReference type="InterPro" id="IPR000909">
    <property type="entry name" value="PLipase_C_PInositol-sp_X_dom"/>
</dbReference>
<dbReference type="InterPro" id="IPR001711">
    <property type="entry name" value="PLipase_C_Pinositol-sp_Y"/>
</dbReference>
<evidence type="ECO:0000259" key="21">
    <source>
        <dbReference type="PROSITE" id="PS50002"/>
    </source>
</evidence>
<dbReference type="Ensembl" id="ENSOMYT00000083811.2">
    <property type="protein sequence ID" value="ENSOMYP00000076998.1"/>
    <property type="gene ID" value="ENSOMYG00000034841.2"/>
</dbReference>
<dbReference type="PRINTS" id="PR00452">
    <property type="entry name" value="SH3DOMAIN"/>
</dbReference>
<evidence type="ECO:0000256" key="19">
    <source>
        <dbReference type="RuleBase" id="RU361133"/>
    </source>
</evidence>
<dbReference type="SMART" id="SM00239">
    <property type="entry name" value="C2"/>
    <property type="match status" value="1"/>
</dbReference>
<dbReference type="Pfam" id="PF00168">
    <property type="entry name" value="C2"/>
    <property type="match status" value="1"/>
</dbReference>
<feature type="domain" description="SH3" evidence="21">
    <location>
        <begin position="697"/>
        <end position="757"/>
    </location>
</feature>
<dbReference type="InterPro" id="IPR036028">
    <property type="entry name" value="SH3-like_dom_sf"/>
</dbReference>
<keyword evidence="13" id="KW-0449">Lipoprotein</keyword>